<evidence type="ECO:0000313" key="1">
    <source>
        <dbReference type="EMBL" id="EFZ06826.1"/>
    </source>
</evidence>
<gene>
    <name evidence="1" type="ORF">SCA50_2358</name>
</gene>
<accession>A0AAJ8WLB4</accession>
<proteinExistence type="predicted"/>
<dbReference type="EMBL" id="CM001062">
    <property type="protein sequence ID" value="EFZ06826.1"/>
    <property type="molecule type" value="Genomic_DNA"/>
</dbReference>
<evidence type="ECO:0000313" key="2">
    <source>
        <dbReference type="Proteomes" id="UP000003971"/>
    </source>
</evidence>
<dbReference type="Proteomes" id="UP000003971">
    <property type="component" value="Chromosome"/>
</dbReference>
<organism evidence="1 2">
    <name type="scientific">Salmonella enterica subsp. enterica serovar Choleraesuis str. SCSA50</name>
    <dbReference type="NCBI Taxonomy" id="904139"/>
    <lineage>
        <taxon>Bacteria</taxon>
        <taxon>Pseudomonadati</taxon>
        <taxon>Pseudomonadota</taxon>
        <taxon>Gammaproteobacteria</taxon>
        <taxon>Enterobacterales</taxon>
        <taxon>Enterobacteriaceae</taxon>
        <taxon>Salmonella</taxon>
    </lineage>
</organism>
<dbReference type="AlphaFoldDB" id="A0AAJ8WLB4"/>
<sequence length="42" mass="4864">MSCQHSRTGKDVMKGSDNFNNYGREYWIMCATSRTIIALSQY</sequence>
<reference evidence="1 2" key="1">
    <citation type="journal article" date="2011" name="J. Bacteriol.">
        <title>Genome sequences of Salmonella enterica serovar typhimurium, Choleraesuis, Dublin, and Gallinarum strains of well- defined virulence in food-producing animals.</title>
        <authorList>
            <person name="Richardson E.J."/>
            <person name="Limaye B."/>
            <person name="Inamdar H."/>
            <person name="Datta A."/>
            <person name="Manjari K.S."/>
            <person name="Pullinger G.D."/>
            <person name="Thomson N.R."/>
            <person name="Joshi R.R."/>
            <person name="Watson M."/>
            <person name="Stevens M.P."/>
        </authorList>
    </citation>
    <scope>NUCLEOTIDE SEQUENCE [LARGE SCALE GENOMIC DNA]</scope>
    <source>
        <strain evidence="1">A50</strain>
    </source>
</reference>
<protein>
    <submittedName>
        <fullName evidence="1">Uncharacterized protein</fullName>
    </submittedName>
</protein>
<name>A0AAJ8WLB4_SALET</name>